<dbReference type="Pfam" id="PF01863">
    <property type="entry name" value="YgjP-like"/>
    <property type="match status" value="1"/>
</dbReference>
<feature type="domain" description="YgjP-like metallopeptidase" evidence="1">
    <location>
        <begin position="56"/>
        <end position="232"/>
    </location>
</feature>
<sequence length="233" mass="28357">MSKTLINLKKELIINDIIYTINVIYTNNVNTYFTKETKNDENVYTLKLSKNSSFEDNIDFIRKTLMKRKFQKLNKIYFSYENNYFTILDKKIHYSIYNNILTFTFKDCLYEYKLKQITEYNVKNCIDKFKIMQLSNILAFLIPYYTKKMNVTNKYKSFKIIKNIKSYWAKNSVNHGLLKFNMDLISFELKCIESVIVHELAHFYEANHSKEFKKIVYEYFPQYNIWNKKLQQR</sequence>
<dbReference type="InterPro" id="IPR002725">
    <property type="entry name" value="YgjP-like_metallopeptidase"/>
</dbReference>
<gene>
    <name evidence="2" type="ORF">HGG69_02495</name>
</gene>
<dbReference type="AlphaFoldDB" id="A0A858U1Z7"/>
<evidence type="ECO:0000313" key="2">
    <source>
        <dbReference type="EMBL" id="QJG67164.1"/>
    </source>
</evidence>
<organism evidence="2 3">
    <name type="scientific">Mycoplasma phocoenae</name>
    <dbReference type="NCBI Taxonomy" id="754517"/>
    <lineage>
        <taxon>Bacteria</taxon>
        <taxon>Bacillati</taxon>
        <taxon>Mycoplasmatota</taxon>
        <taxon>Mollicutes</taxon>
        <taxon>Mycoplasmataceae</taxon>
        <taxon>Mycoplasma</taxon>
    </lineage>
</organism>
<dbReference type="RefSeq" id="WP_169605215.1">
    <property type="nucleotide sequence ID" value="NZ_CP051481.1"/>
</dbReference>
<dbReference type="CDD" id="cd07344">
    <property type="entry name" value="M48_yhfN_like"/>
    <property type="match status" value="1"/>
</dbReference>
<evidence type="ECO:0000259" key="1">
    <source>
        <dbReference type="Pfam" id="PF01863"/>
    </source>
</evidence>
<evidence type="ECO:0000313" key="3">
    <source>
        <dbReference type="Proteomes" id="UP000501060"/>
    </source>
</evidence>
<keyword evidence="3" id="KW-1185">Reference proteome</keyword>
<protein>
    <submittedName>
        <fullName evidence="2">M48 family metallopeptidase</fullName>
    </submittedName>
</protein>
<proteinExistence type="predicted"/>
<dbReference type="InterPro" id="IPR053136">
    <property type="entry name" value="UTP_pyrophosphatase-like"/>
</dbReference>
<dbReference type="KEGG" id="mphe:HGG69_02495"/>
<reference evidence="2 3" key="1">
    <citation type="submission" date="2020-04" db="EMBL/GenBank/DDBJ databases">
        <title>Novel Mycoplasma species detected in Phocoena phocoena (harbor porpoise) from the USA.</title>
        <authorList>
            <person name="Volokhov D.V."/>
        </authorList>
    </citation>
    <scope>NUCLEOTIDE SEQUENCE [LARGE SCALE GENOMIC DNA]</scope>
    <source>
        <strain evidence="2 3">Phocoena C-264-GEN</strain>
    </source>
</reference>
<accession>A0A858U1Z7</accession>
<dbReference type="PANTHER" id="PTHR30399">
    <property type="entry name" value="UNCHARACTERIZED PROTEIN YGJP"/>
    <property type="match status" value="1"/>
</dbReference>
<dbReference type="Proteomes" id="UP000501060">
    <property type="component" value="Chromosome"/>
</dbReference>
<dbReference type="PANTHER" id="PTHR30399:SF1">
    <property type="entry name" value="UTP PYROPHOSPHATASE"/>
    <property type="match status" value="1"/>
</dbReference>
<name>A0A858U1Z7_9MOLU</name>
<dbReference type="EMBL" id="CP051481">
    <property type="protein sequence ID" value="QJG67164.1"/>
    <property type="molecule type" value="Genomic_DNA"/>
</dbReference>
<dbReference type="Gene3D" id="3.30.2010.10">
    <property type="entry name" value="Metalloproteases ('zincins'), catalytic domain"/>
    <property type="match status" value="1"/>
</dbReference>